<evidence type="ECO:0000256" key="8">
    <source>
        <dbReference type="ARBA" id="ARBA00061500"/>
    </source>
</evidence>
<dbReference type="Pfam" id="PF00591">
    <property type="entry name" value="Glycos_transf_3"/>
    <property type="match status" value="1"/>
</dbReference>
<dbReference type="EMBL" id="SEKV01000182">
    <property type="protein sequence ID" value="TFY62057.1"/>
    <property type="molecule type" value="Genomic_DNA"/>
</dbReference>
<evidence type="ECO:0000256" key="2">
    <source>
        <dbReference type="ARBA" id="ARBA00011948"/>
    </source>
</evidence>
<evidence type="ECO:0000256" key="9">
    <source>
        <dbReference type="ARBA" id="ARBA00071401"/>
    </source>
</evidence>
<name>A0A4Y9YK98_9APHY</name>
<evidence type="ECO:0000259" key="11">
    <source>
        <dbReference type="Pfam" id="PF02885"/>
    </source>
</evidence>
<organism evidence="12 13">
    <name type="scientific">Rhodofomes roseus</name>
    <dbReference type="NCBI Taxonomy" id="34475"/>
    <lineage>
        <taxon>Eukaryota</taxon>
        <taxon>Fungi</taxon>
        <taxon>Dikarya</taxon>
        <taxon>Basidiomycota</taxon>
        <taxon>Agaricomycotina</taxon>
        <taxon>Agaricomycetes</taxon>
        <taxon>Polyporales</taxon>
        <taxon>Rhodofomes</taxon>
    </lineage>
</organism>
<evidence type="ECO:0000256" key="7">
    <source>
        <dbReference type="ARBA" id="ARBA00023141"/>
    </source>
</evidence>
<dbReference type="NCBIfam" id="TIGR01245">
    <property type="entry name" value="trpD"/>
    <property type="match status" value="1"/>
</dbReference>
<dbReference type="InterPro" id="IPR017459">
    <property type="entry name" value="Glycosyl_Trfase_fam3_N_dom"/>
</dbReference>
<dbReference type="HAMAP" id="MF_00211">
    <property type="entry name" value="TrpD"/>
    <property type="match status" value="1"/>
</dbReference>
<evidence type="ECO:0000313" key="13">
    <source>
        <dbReference type="Proteomes" id="UP000298390"/>
    </source>
</evidence>
<dbReference type="Proteomes" id="UP000298390">
    <property type="component" value="Unassembled WGS sequence"/>
</dbReference>
<sequence>MTSQDSQTFKLLLGKLIKTPESFSPDDLRITLDLLFTPDVVQPVQIGSFLTALHVEHLERRPEYLAAAAEVVRARALKTAVQDAENDFVVDIVGTGGDGHNTYNVSTTAAVVAAGAGARVIKHGSPAWTSSSGSADLLQSLGCLFTAPTADTPMPIPRIPFTFILAAQYYPVLAALGPYRRALPHRTMFNAVGPLINPAFPKGMVLGVAERPLGLTFAQSLRVGGFQRALVVCGAEGLDEISCAGETHAWELIDGNITEKTLHPEQFGLEVHPLSAVSGGTPQENAETFKLLLTSGDKIPERLTPVLHFVLLNASALLVVAGIATDFKDGVQKALRSITSGAAWKALEQFREAGKAAVQRV</sequence>
<dbReference type="Pfam" id="PF02885">
    <property type="entry name" value="Glycos_trans_3N"/>
    <property type="match status" value="1"/>
</dbReference>
<dbReference type="PANTHER" id="PTHR43285">
    <property type="entry name" value="ANTHRANILATE PHOSPHORIBOSYLTRANSFERASE"/>
    <property type="match status" value="1"/>
</dbReference>
<dbReference type="GO" id="GO:0000162">
    <property type="term" value="P:L-tryptophan biosynthetic process"/>
    <property type="evidence" value="ECO:0007669"/>
    <property type="project" value="UniProtKB-KW"/>
</dbReference>
<feature type="domain" description="Glycosyl transferase family 3 N-terminal" evidence="11">
    <location>
        <begin position="12"/>
        <end position="76"/>
    </location>
</feature>
<dbReference type="STRING" id="34475.A0A4Y9YK98"/>
<dbReference type="FunFam" id="3.40.1030.10:FF:000002">
    <property type="entry name" value="Anthranilate phosphoribosyltransferase"/>
    <property type="match status" value="1"/>
</dbReference>
<dbReference type="GO" id="GO:0005829">
    <property type="term" value="C:cytosol"/>
    <property type="evidence" value="ECO:0007669"/>
    <property type="project" value="TreeGrafter"/>
</dbReference>
<accession>A0A4Y9YK98</accession>
<dbReference type="Gene3D" id="3.40.1030.10">
    <property type="entry name" value="Nucleoside phosphorylase/phosphoribosyltransferase catalytic domain"/>
    <property type="match status" value="1"/>
</dbReference>
<keyword evidence="6" id="KW-0822">Tryptophan biosynthesis</keyword>
<reference evidence="12 13" key="1">
    <citation type="submission" date="2019-01" db="EMBL/GenBank/DDBJ databases">
        <title>Genome sequencing of the rare red list fungi Fomitopsis rosea.</title>
        <authorList>
            <person name="Buettner E."/>
            <person name="Kellner H."/>
        </authorList>
    </citation>
    <scope>NUCLEOTIDE SEQUENCE [LARGE SCALE GENOMIC DNA]</scope>
    <source>
        <strain evidence="12 13">DSM 105464</strain>
    </source>
</reference>
<evidence type="ECO:0000256" key="3">
    <source>
        <dbReference type="ARBA" id="ARBA00022605"/>
    </source>
</evidence>
<evidence type="ECO:0000256" key="4">
    <source>
        <dbReference type="ARBA" id="ARBA00022676"/>
    </source>
</evidence>
<evidence type="ECO:0000256" key="6">
    <source>
        <dbReference type="ARBA" id="ARBA00022822"/>
    </source>
</evidence>
<evidence type="ECO:0000259" key="10">
    <source>
        <dbReference type="Pfam" id="PF00591"/>
    </source>
</evidence>
<dbReference type="InterPro" id="IPR000312">
    <property type="entry name" value="Glycosyl_Trfase_fam3"/>
</dbReference>
<keyword evidence="5" id="KW-0808">Transferase</keyword>
<comment type="similarity">
    <text evidence="8">Belongs to the anthranilate phosphoribosyltransferase family.</text>
</comment>
<comment type="caution">
    <text evidence="12">The sequence shown here is derived from an EMBL/GenBank/DDBJ whole genome shotgun (WGS) entry which is preliminary data.</text>
</comment>
<evidence type="ECO:0000313" key="12">
    <source>
        <dbReference type="EMBL" id="TFY62057.1"/>
    </source>
</evidence>
<keyword evidence="4" id="KW-0328">Glycosyltransferase</keyword>
<comment type="pathway">
    <text evidence="1">Amino-acid biosynthesis; L-tryptophan biosynthesis; L-tryptophan from chorismate: step 2/5.</text>
</comment>
<gene>
    <name evidence="12" type="ORF">EVJ58_g4102</name>
</gene>
<dbReference type="EC" id="2.4.2.18" evidence="2"/>
<keyword evidence="3" id="KW-0028">Amino-acid biosynthesis</keyword>
<dbReference type="InterPro" id="IPR005940">
    <property type="entry name" value="Anthranilate_Pribosyl_Tfrase"/>
</dbReference>
<protein>
    <recommendedName>
        <fullName evidence="9">Anthranilate phosphoribosyltransferase</fullName>
        <ecNumber evidence="2">2.4.2.18</ecNumber>
    </recommendedName>
</protein>
<dbReference type="InterPro" id="IPR035902">
    <property type="entry name" value="Nuc_phospho_transferase"/>
</dbReference>
<dbReference type="Gene3D" id="1.20.970.10">
    <property type="entry name" value="Transferase, Pyrimidine Nucleoside Phosphorylase, Chain C"/>
    <property type="match status" value="1"/>
</dbReference>
<dbReference type="PANTHER" id="PTHR43285:SF2">
    <property type="entry name" value="ANTHRANILATE PHOSPHORIBOSYLTRANSFERASE"/>
    <property type="match status" value="1"/>
</dbReference>
<keyword evidence="7" id="KW-0057">Aromatic amino acid biosynthesis</keyword>
<dbReference type="SUPFAM" id="SSF52418">
    <property type="entry name" value="Nucleoside phosphorylase/phosphoribosyltransferase catalytic domain"/>
    <property type="match status" value="1"/>
</dbReference>
<dbReference type="AlphaFoldDB" id="A0A4Y9YK98"/>
<evidence type="ECO:0000256" key="1">
    <source>
        <dbReference type="ARBA" id="ARBA00004907"/>
    </source>
</evidence>
<proteinExistence type="inferred from homology"/>
<evidence type="ECO:0000256" key="5">
    <source>
        <dbReference type="ARBA" id="ARBA00022679"/>
    </source>
</evidence>
<feature type="domain" description="Glycosyl transferase family 3" evidence="10">
    <location>
        <begin position="89"/>
        <end position="343"/>
    </location>
</feature>
<dbReference type="GO" id="GO:0004048">
    <property type="term" value="F:anthranilate phosphoribosyltransferase activity"/>
    <property type="evidence" value="ECO:0007669"/>
    <property type="project" value="UniProtKB-EC"/>
</dbReference>